<dbReference type="OrthoDB" id="9790331at2"/>
<protein>
    <submittedName>
        <fullName evidence="2">Phosphohydrolase (MutT/nudix family protein)</fullName>
    </submittedName>
</protein>
<dbReference type="SUPFAM" id="SSF50475">
    <property type="entry name" value="FMN-binding split barrel"/>
    <property type="match status" value="1"/>
</dbReference>
<keyword evidence="3" id="KW-1185">Reference proteome</keyword>
<evidence type="ECO:0000259" key="1">
    <source>
        <dbReference type="Pfam" id="PF01243"/>
    </source>
</evidence>
<dbReference type="Pfam" id="PF01243">
    <property type="entry name" value="PNPOx_N"/>
    <property type="match status" value="1"/>
</dbReference>
<evidence type="ECO:0000313" key="2">
    <source>
        <dbReference type="EMBL" id="AKV03342.1"/>
    </source>
</evidence>
<dbReference type="KEGG" id="llu:AKJ09_10005"/>
<dbReference type="NCBIfam" id="TIGR04025">
    <property type="entry name" value="PPOX_FMN_DR2398"/>
    <property type="match status" value="1"/>
</dbReference>
<dbReference type="InterPro" id="IPR011576">
    <property type="entry name" value="Pyridox_Oxase_N"/>
</dbReference>
<proteinExistence type="predicted"/>
<dbReference type="EMBL" id="CP012333">
    <property type="protein sequence ID" value="AKV03342.1"/>
    <property type="molecule type" value="Genomic_DNA"/>
</dbReference>
<gene>
    <name evidence="2" type="ORF">AKJ09_10005</name>
</gene>
<name>A0A0K1QCF9_9BACT</name>
<dbReference type="PATRIC" id="fig|1391654.3.peg.10139"/>
<accession>A0A0K1QCF9</accession>
<dbReference type="Gene3D" id="2.30.110.10">
    <property type="entry name" value="Electron Transport, Fmn-binding Protein, Chain A"/>
    <property type="match status" value="1"/>
</dbReference>
<dbReference type="Proteomes" id="UP000064967">
    <property type="component" value="Chromosome"/>
</dbReference>
<organism evidence="2 3">
    <name type="scientific">Labilithrix luteola</name>
    <dbReference type="NCBI Taxonomy" id="1391654"/>
    <lineage>
        <taxon>Bacteria</taxon>
        <taxon>Pseudomonadati</taxon>
        <taxon>Myxococcota</taxon>
        <taxon>Polyangia</taxon>
        <taxon>Polyangiales</taxon>
        <taxon>Labilitrichaceae</taxon>
        <taxon>Labilithrix</taxon>
    </lineage>
</organism>
<dbReference type="PANTHER" id="PTHR42815">
    <property type="entry name" value="FAD-BINDING, PUTATIVE (AFU_ORTHOLOGUE AFUA_6G07600)-RELATED"/>
    <property type="match status" value="1"/>
</dbReference>
<dbReference type="RefSeq" id="WP_146654128.1">
    <property type="nucleotide sequence ID" value="NZ_CP012333.1"/>
</dbReference>
<dbReference type="InterPro" id="IPR012349">
    <property type="entry name" value="Split_barrel_FMN-bd"/>
</dbReference>
<dbReference type="AlphaFoldDB" id="A0A0K1QCF9"/>
<dbReference type="GO" id="GO:0016787">
    <property type="term" value="F:hydrolase activity"/>
    <property type="evidence" value="ECO:0007669"/>
    <property type="project" value="UniProtKB-KW"/>
</dbReference>
<keyword evidence="2" id="KW-0378">Hydrolase</keyword>
<reference evidence="2 3" key="1">
    <citation type="submission" date="2015-08" db="EMBL/GenBank/DDBJ databases">
        <authorList>
            <person name="Babu N.S."/>
            <person name="Beckwith C.J."/>
            <person name="Beseler K.G."/>
            <person name="Brison A."/>
            <person name="Carone J.V."/>
            <person name="Caskin T.P."/>
            <person name="Diamond M."/>
            <person name="Durham M.E."/>
            <person name="Foxe J.M."/>
            <person name="Go M."/>
            <person name="Henderson B.A."/>
            <person name="Jones I.B."/>
            <person name="McGettigan J.A."/>
            <person name="Micheletti S.J."/>
            <person name="Nasrallah M.E."/>
            <person name="Ortiz D."/>
            <person name="Piller C.R."/>
            <person name="Privatt S.R."/>
            <person name="Schneider S.L."/>
            <person name="Sharp S."/>
            <person name="Smith T.C."/>
            <person name="Stanton J.D."/>
            <person name="Ullery H.E."/>
            <person name="Wilson R.J."/>
            <person name="Serrano M.G."/>
            <person name="Buck G."/>
            <person name="Lee V."/>
            <person name="Wang Y."/>
            <person name="Carvalho R."/>
            <person name="Voegtly L."/>
            <person name="Shi R."/>
            <person name="Duckworth R."/>
            <person name="Johnson A."/>
            <person name="Loviza R."/>
            <person name="Walstead R."/>
            <person name="Shah Z."/>
            <person name="Kiflezghi M."/>
            <person name="Wade K."/>
            <person name="Ball S.L."/>
            <person name="Bradley K.W."/>
            <person name="Asai D.J."/>
            <person name="Bowman C.A."/>
            <person name="Russell D.A."/>
            <person name="Pope W.H."/>
            <person name="Jacobs-Sera D."/>
            <person name="Hendrix R.W."/>
            <person name="Hatfull G.F."/>
        </authorList>
    </citation>
    <scope>NUCLEOTIDE SEQUENCE [LARGE SCALE GENOMIC DNA]</scope>
    <source>
        <strain evidence="2 3">DSM 27648</strain>
    </source>
</reference>
<feature type="domain" description="Pyridoxamine 5'-phosphate oxidase N-terminal" evidence="1">
    <location>
        <begin position="40"/>
        <end position="137"/>
    </location>
</feature>
<sequence>MAEHRLTSETIVTEAELRQLIGEPTELVRSKISDRLNALTRQFIERSPFLCLATSDENGLCDVSPRGDPAGFVRILDDATLLIPERPGNRLADSLRNILGNPRVGLLFVVPGVTDTFRVNGRATLTTDVGLLAQCVVEGKTPKLGILVDIESAYTHCSKAFLRSQLWDPTRFVDRSELPTNGQVHRALQGDTFDAEQYDAERAARYARREGFY</sequence>
<dbReference type="PANTHER" id="PTHR42815:SF2">
    <property type="entry name" value="FAD-BINDING, PUTATIVE (AFU_ORTHOLOGUE AFUA_6G07600)-RELATED"/>
    <property type="match status" value="1"/>
</dbReference>
<dbReference type="InterPro" id="IPR024029">
    <property type="entry name" value="Pyridox_Oxase_FMN-dep"/>
</dbReference>
<evidence type="ECO:0000313" key="3">
    <source>
        <dbReference type="Proteomes" id="UP000064967"/>
    </source>
</evidence>